<dbReference type="PANTHER" id="PTHR12526:SF638">
    <property type="entry name" value="SPORE COAT PROTEIN SA"/>
    <property type="match status" value="1"/>
</dbReference>
<organism evidence="4">
    <name type="scientific">Desulfofervidus auxilii</name>
    <dbReference type="NCBI Taxonomy" id="1621989"/>
    <lineage>
        <taxon>Bacteria</taxon>
        <taxon>Pseudomonadati</taxon>
        <taxon>Thermodesulfobacteriota</taxon>
        <taxon>Candidatus Desulfofervidia</taxon>
        <taxon>Candidatus Desulfofervidales</taxon>
        <taxon>Candidatus Desulfofervidaceae</taxon>
        <taxon>Candidatus Desulfofervidus</taxon>
    </lineage>
</organism>
<dbReference type="EMBL" id="DRKW01000077">
    <property type="protein sequence ID" value="HEB73863.1"/>
    <property type="molecule type" value="Genomic_DNA"/>
</dbReference>
<evidence type="ECO:0000313" key="3">
    <source>
        <dbReference type="EMBL" id="AMM39814.1"/>
    </source>
</evidence>
<accession>A0A7V1N2V7</accession>
<evidence type="ECO:0000259" key="1">
    <source>
        <dbReference type="Pfam" id="PF00534"/>
    </source>
</evidence>
<dbReference type="PANTHER" id="PTHR12526">
    <property type="entry name" value="GLYCOSYLTRANSFERASE"/>
    <property type="match status" value="1"/>
</dbReference>
<dbReference type="GO" id="GO:0016757">
    <property type="term" value="F:glycosyltransferase activity"/>
    <property type="evidence" value="ECO:0007669"/>
    <property type="project" value="InterPro"/>
</dbReference>
<dbReference type="AlphaFoldDB" id="A0A7V1N2V7"/>
<dbReference type="OrthoDB" id="5490278at2"/>
<reference evidence="3 5" key="1">
    <citation type="submission" date="2015-10" db="EMBL/GenBank/DDBJ databases">
        <title>Candidatus Desulfofervidus auxilii, a hydrogenotrophic sulfate-reducing bacterium involved in the thermophilic anaerobic oxidation of methane.</title>
        <authorList>
            <person name="Krukenberg V."/>
            <person name="Richter M."/>
            <person name="Wegener G."/>
        </authorList>
    </citation>
    <scope>NUCLEOTIDE SEQUENCE [LARGE SCALE GENOMIC DNA]</scope>
    <source>
        <strain evidence="3 5">HS1</strain>
    </source>
</reference>
<keyword evidence="5" id="KW-1185">Reference proteome</keyword>
<dbReference type="EMBL" id="CP013015">
    <property type="protein sequence ID" value="AMM39814.1"/>
    <property type="molecule type" value="Genomic_DNA"/>
</dbReference>
<dbReference type="Gene3D" id="3.40.50.2000">
    <property type="entry name" value="Glycogen Phosphorylase B"/>
    <property type="match status" value="2"/>
</dbReference>
<dbReference type="Proteomes" id="UP000886268">
    <property type="component" value="Unassembled WGS sequence"/>
</dbReference>
<evidence type="ECO:0000259" key="2">
    <source>
        <dbReference type="Pfam" id="PF13439"/>
    </source>
</evidence>
<reference evidence="4" key="2">
    <citation type="journal article" date="2020" name="mSystems">
        <title>Genome- and Community-Level Interaction Insights into Carbon Utilization and Element Cycling Functions of Hydrothermarchaeota in Hydrothermal Sediment.</title>
        <authorList>
            <person name="Zhou Z."/>
            <person name="Liu Y."/>
            <person name="Xu W."/>
            <person name="Pan J."/>
            <person name="Luo Z.H."/>
            <person name="Li M."/>
        </authorList>
    </citation>
    <scope>NUCLEOTIDE SEQUENCE [LARGE SCALE GENOMIC DNA]</scope>
    <source>
        <strain evidence="4">HyVt-45</strain>
    </source>
</reference>
<evidence type="ECO:0000313" key="4">
    <source>
        <dbReference type="EMBL" id="HEB73863.1"/>
    </source>
</evidence>
<gene>
    <name evidence="4" type="ORF">ENJ03_01400</name>
    <name evidence="3" type="ORF">HS1_000007</name>
</gene>
<dbReference type="InterPro" id="IPR028098">
    <property type="entry name" value="Glyco_trans_4-like_N"/>
</dbReference>
<dbReference type="CDD" id="cd03801">
    <property type="entry name" value="GT4_PimA-like"/>
    <property type="match status" value="1"/>
</dbReference>
<dbReference type="InterPro" id="IPR001296">
    <property type="entry name" value="Glyco_trans_1"/>
</dbReference>
<dbReference type="Proteomes" id="UP000070560">
    <property type="component" value="Chromosome"/>
</dbReference>
<sequence length="363" mass="41503">MPKIKILHLESAMGFGGQQIRILNKIRALREKNYWITLGAFPKSEIFKKACQMELKVYPLPLKKRDLKGIFAVLDLIKKEHIHILHTHTSWDSWLGGIVKTIYPKFALIRTRHVSTPIGRTPLSWLLYNVFPHYIITTGEAIKNQLINYNKFNPKKIVSIPTGVDLAVFDPDKVKPGLLPPNGFNIGMISIFLEWKGHKYFILAAKEILKEIPHAEFYIVGNGNKRARARIEKQIQDFNLQNKVHLLGFREDIPQILASLNVLVHPSYAGEGLPQAILQALAMKKPVITTNIGSIYEVIKHRETGLIVPHQDPQAITEAVLELYKSPALREKLGKKGRKLVEQRYSFAKMIEEIENIYNSCRQ</sequence>
<protein>
    <submittedName>
        <fullName evidence="3">Glycosyl transferase family 1</fullName>
    </submittedName>
    <submittedName>
        <fullName evidence="4">Glycosyltransferase family 1 protein</fullName>
    </submittedName>
</protein>
<evidence type="ECO:0000313" key="5">
    <source>
        <dbReference type="Proteomes" id="UP000070560"/>
    </source>
</evidence>
<feature type="domain" description="Glycosyl transferase family 1" evidence="1">
    <location>
        <begin position="181"/>
        <end position="339"/>
    </location>
</feature>
<proteinExistence type="predicted"/>
<dbReference type="SUPFAM" id="SSF53756">
    <property type="entry name" value="UDP-Glycosyltransferase/glycogen phosphorylase"/>
    <property type="match status" value="1"/>
</dbReference>
<dbReference type="RefSeq" id="WP_066060048.1">
    <property type="nucleotide sequence ID" value="NZ_CP013015.1"/>
</dbReference>
<name>A0A7V1N2V7_DESA2</name>
<feature type="domain" description="Glycosyltransferase subfamily 4-like N-terminal" evidence="2">
    <location>
        <begin position="15"/>
        <end position="167"/>
    </location>
</feature>
<dbReference type="Pfam" id="PF13439">
    <property type="entry name" value="Glyco_transf_4"/>
    <property type="match status" value="1"/>
</dbReference>
<dbReference type="KEGG" id="daw:HS1_000007"/>
<keyword evidence="3" id="KW-0808">Transferase</keyword>
<dbReference type="Pfam" id="PF00534">
    <property type="entry name" value="Glycos_transf_1"/>
    <property type="match status" value="1"/>
</dbReference>